<reference evidence="1 2" key="1">
    <citation type="submission" date="2015-03" db="EMBL/GenBank/DDBJ databases">
        <authorList>
            <person name="Murphy D."/>
        </authorList>
    </citation>
    <scope>NUCLEOTIDE SEQUENCE [LARGE SCALE GENOMIC DNA]</scope>
    <source>
        <strain evidence="1 2">DSM 44277</strain>
    </source>
</reference>
<proteinExistence type="predicted"/>
<protein>
    <submittedName>
        <fullName evidence="1">Uncharacterized protein</fullName>
    </submittedName>
</protein>
<gene>
    <name evidence="1" type="ORF">BN971_00910</name>
</gene>
<dbReference type="EMBL" id="CSTD01000001">
    <property type="protein sequence ID" value="CPR07006.1"/>
    <property type="molecule type" value="Genomic_DNA"/>
</dbReference>
<dbReference type="AlphaFoldDB" id="A0A0U0W5R2"/>
<name>A0A0U0W5R2_MYCBE</name>
<evidence type="ECO:0000313" key="2">
    <source>
        <dbReference type="Proteomes" id="UP000198875"/>
    </source>
</evidence>
<organism evidence="1 2">
    <name type="scientific">Mycobacterium bohemicum DSM 44277</name>
    <dbReference type="NCBI Taxonomy" id="1236609"/>
    <lineage>
        <taxon>Bacteria</taxon>
        <taxon>Bacillati</taxon>
        <taxon>Actinomycetota</taxon>
        <taxon>Actinomycetes</taxon>
        <taxon>Mycobacteriales</taxon>
        <taxon>Mycobacteriaceae</taxon>
        <taxon>Mycobacterium</taxon>
    </lineage>
</organism>
<evidence type="ECO:0000313" key="1">
    <source>
        <dbReference type="EMBL" id="CPR07006.1"/>
    </source>
</evidence>
<accession>A0A0U0W5R2</accession>
<sequence>MSDPTDEDEYRNLAVNRLRPNEVQWALNHDAVHGIGYAFRNPVAVAESLDDPHDDRKTYLIRVKRTDLAYALEKINDWIAKNPGPAGMQAYGFVRALSREGLGERRTGDEERR</sequence>
<dbReference type="Proteomes" id="UP000198875">
    <property type="component" value="Unassembled WGS sequence"/>
</dbReference>